<name>E9EHH1_METAQ</name>
<proteinExistence type="predicted"/>
<accession>E9EHH1</accession>
<dbReference type="AlphaFoldDB" id="E9EHH1"/>
<dbReference type="InParanoid" id="E9EHH1"/>
<dbReference type="Proteomes" id="UP000002499">
    <property type="component" value="Unassembled WGS sequence"/>
</dbReference>
<evidence type="ECO:0000313" key="2">
    <source>
        <dbReference type="Proteomes" id="UP000002499"/>
    </source>
</evidence>
<evidence type="ECO:0000313" key="1">
    <source>
        <dbReference type="EMBL" id="EFY84614.1"/>
    </source>
</evidence>
<reference evidence="1 2" key="1">
    <citation type="journal article" date="2011" name="PLoS Genet.">
        <title>Genome sequencing and comparative transcriptomics of the model entomopathogenic fungi Metarhizium anisopliae and M. acridum.</title>
        <authorList>
            <person name="Gao Q."/>
            <person name="Jin K."/>
            <person name="Ying S.H."/>
            <person name="Zhang Y."/>
            <person name="Xiao G."/>
            <person name="Shang Y."/>
            <person name="Duan Z."/>
            <person name="Hu X."/>
            <person name="Xie X.Q."/>
            <person name="Zhou G."/>
            <person name="Peng G."/>
            <person name="Luo Z."/>
            <person name="Huang W."/>
            <person name="Wang B."/>
            <person name="Fang W."/>
            <person name="Wang S."/>
            <person name="Zhong Y."/>
            <person name="Ma L.J."/>
            <person name="St Leger R.J."/>
            <person name="Zhao G.P."/>
            <person name="Pei Y."/>
            <person name="Feng M.G."/>
            <person name="Xia Y."/>
            <person name="Wang C."/>
        </authorList>
    </citation>
    <scope>NUCLEOTIDE SEQUENCE [LARGE SCALE GENOMIC DNA]</scope>
    <source>
        <strain evidence="1 2">CQMa 102</strain>
    </source>
</reference>
<sequence>MVQTCYESVTSSAPITFIVGSDERRFTHHSGAIRQWFPNLVVWPDPETSFERCGETLLGYRPEEEVYAWQYIDAATFSRFAEFL</sequence>
<dbReference type="HOGENOM" id="CLU_2527951_0_0_1"/>
<organism evidence="2">
    <name type="scientific">Metarhizium acridum (strain CQMa 102)</name>
    <dbReference type="NCBI Taxonomy" id="655827"/>
    <lineage>
        <taxon>Eukaryota</taxon>
        <taxon>Fungi</taxon>
        <taxon>Dikarya</taxon>
        <taxon>Ascomycota</taxon>
        <taxon>Pezizomycotina</taxon>
        <taxon>Sordariomycetes</taxon>
        <taxon>Hypocreomycetidae</taxon>
        <taxon>Hypocreales</taxon>
        <taxon>Clavicipitaceae</taxon>
        <taxon>Metarhizium</taxon>
    </lineage>
</organism>
<dbReference type="OrthoDB" id="9997739at2759"/>
<protein>
    <submittedName>
        <fullName evidence="1">Uncharacterized protein</fullName>
    </submittedName>
</protein>
<dbReference type="EMBL" id="GL698614">
    <property type="protein sequence ID" value="EFY84614.1"/>
    <property type="molecule type" value="Genomic_DNA"/>
</dbReference>
<gene>
    <name evidence="1" type="ORF">MAC_09319</name>
</gene>
<keyword evidence="2" id="KW-1185">Reference proteome</keyword>